<reference evidence="1 2" key="1">
    <citation type="journal article" date="2013" name="Genome Announc.">
        <title>Draft genome sequence of the moderately halophilic gammaproteobacterium Halomonas anticariensis FP35.</title>
        <authorList>
            <person name="Tahrioui A."/>
            <person name="Quesada E."/>
            <person name="Llamas I."/>
        </authorList>
    </citation>
    <scope>NUCLEOTIDE SEQUENCE [LARGE SCALE GENOMIC DNA]</scope>
    <source>
        <strain evidence="2">DSM 16096 / CECT 5854 / LMG 22089 / FP35</strain>
    </source>
</reference>
<keyword evidence="2" id="KW-1185">Reference proteome</keyword>
<organism evidence="1 2">
    <name type="scientific">Litchfieldella anticariensis (strain DSM 16096 / CECT 5854 / CIP 108499 / LMG 22089 / FP35)</name>
    <name type="common">Halomonas anticariensis</name>
    <dbReference type="NCBI Taxonomy" id="1121939"/>
    <lineage>
        <taxon>Bacteria</taxon>
        <taxon>Pseudomonadati</taxon>
        <taxon>Pseudomonadota</taxon>
        <taxon>Gammaproteobacteria</taxon>
        <taxon>Oceanospirillales</taxon>
        <taxon>Halomonadaceae</taxon>
        <taxon>Litchfieldella</taxon>
    </lineage>
</organism>
<proteinExistence type="predicted"/>
<protein>
    <submittedName>
        <fullName evidence="1">Uncharacterized protein</fullName>
    </submittedName>
</protein>
<comment type="caution">
    <text evidence="1">The sequence shown here is derived from an EMBL/GenBank/DDBJ whole genome shotgun (WGS) entry which is preliminary data.</text>
</comment>
<gene>
    <name evidence="1" type="ORF">L861_16460</name>
</gene>
<dbReference type="Proteomes" id="UP000014463">
    <property type="component" value="Unassembled WGS sequence"/>
</dbReference>
<name>S2KI07_LITA3</name>
<dbReference type="PATRIC" id="fig|1121939.11.peg.2934"/>
<dbReference type="EMBL" id="ASTJ01000033">
    <property type="protein sequence ID" value="EPC01610.1"/>
    <property type="molecule type" value="Genomic_DNA"/>
</dbReference>
<sequence>MSGVMAVSYWPFYLDSGKIGDFLSPVKIDFYIVKIVIDRAA</sequence>
<dbReference type="STRING" id="1121939.L861_16460"/>
<accession>S2KI07</accession>
<dbReference type="AlphaFoldDB" id="S2KI07"/>
<evidence type="ECO:0000313" key="1">
    <source>
        <dbReference type="EMBL" id="EPC01610.1"/>
    </source>
</evidence>
<evidence type="ECO:0000313" key="2">
    <source>
        <dbReference type="Proteomes" id="UP000014463"/>
    </source>
</evidence>